<keyword evidence="3" id="KW-0804">Transcription</keyword>
<dbReference type="Pfam" id="PF17754">
    <property type="entry name" value="TetR_C_14"/>
    <property type="match status" value="1"/>
</dbReference>
<dbReference type="GO" id="GO:0000976">
    <property type="term" value="F:transcription cis-regulatory region binding"/>
    <property type="evidence" value="ECO:0007669"/>
    <property type="project" value="TreeGrafter"/>
</dbReference>
<dbReference type="InterPro" id="IPR009057">
    <property type="entry name" value="Homeodomain-like_sf"/>
</dbReference>
<evidence type="ECO:0000256" key="3">
    <source>
        <dbReference type="ARBA" id="ARBA00023163"/>
    </source>
</evidence>
<dbReference type="InterPro" id="IPR001647">
    <property type="entry name" value="HTH_TetR"/>
</dbReference>
<dbReference type="GO" id="GO:0003700">
    <property type="term" value="F:DNA-binding transcription factor activity"/>
    <property type="evidence" value="ECO:0007669"/>
    <property type="project" value="TreeGrafter"/>
</dbReference>
<dbReference type="PRINTS" id="PR00455">
    <property type="entry name" value="HTHTETR"/>
</dbReference>
<dbReference type="PANTHER" id="PTHR30055">
    <property type="entry name" value="HTH-TYPE TRANSCRIPTIONAL REGULATOR RUTR"/>
    <property type="match status" value="1"/>
</dbReference>
<evidence type="ECO:0000259" key="5">
    <source>
        <dbReference type="PROSITE" id="PS50977"/>
    </source>
</evidence>
<dbReference type="PROSITE" id="PS01081">
    <property type="entry name" value="HTH_TETR_1"/>
    <property type="match status" value="1"/>
</dbReference>
<dbReference type="Proteomes" id="UP000465305">
    <property type="component" value="Unassembled WGS sequence"/>
</dbReference>
<name>A0A7I9Y5P2_MYCAL</name>
<dbReference type="Gene3D" id="1.10.357.10">
    <property type="entry name" value="Tetracycline Repressor, domain 2"/>
    <property type="match status" value="1"/>
</dbReference>
<gene>
    <name evidence="6" type="ORF">MALGJ_06860</name>
</gene>
<feature type="DNA-binding region" description="H-T-H motif" evidence="4">
    <location>
        <begin position="47"/>
        <end position="66"/>
    </location>
</feature>
<dbReference type="InterPro" id="IPR023772">
    <property type="entry name" value="DNA-bd_HTH_TetR-type_CS"/>
</dbReference>
<evidence type="ECO:0000313" key="7">
    <source>
        <dbReference type="Proteomes" id="UP000465305"/>
    </source>
</evidence>
<dbReference type="PROSITE" id="PS50977">
    <property type="entry name" value="HTH_TETR_2"/>
    <property type="match status" value="1"/>
</dbReference>
<proteinExistence type="predicted"/>
<organism evidence="6 7">
    <name type="scientific">Mycolicibacter algericus</name>
    <name type="common">Mycobacterium algericum</name>
    <dbReference type="NCBI Taxonomy" id="1288388"/>
    <lineage>
        <taxon>Bacteria</taxon>
        <taxon>Bacillati</taxon>
        <taxon>Actinomycetota</taxon>
        <taxon>Actinomycetes</taxon>
        <taxon>Mycobacteriales</taxon>
        <taxon>Mycobacteriaceae</taxon>
        <taxon>Mycolicibacter</taxon>
    </lineage>
</organism>
<feature type="domain" description="HTH tetR-type" evidence="5">
    <location>
        <begin position="24"/>
        <end position="84"/>
    </location>
</feature>
<accession>A0A7I9Y5P2</accession>
<dbReference type="Gene3D" id="1.10.10.60">
    <property type="entry name" value="Homeodomain-like"/>
    <property type="match status" value="1"/>
</dbReference>
<dbReference type="PANTHER" id="PTHR30055:SF234">
    <property type="entry name" value="HTH-TYPE TRANSCRIPTIONAL REGULATOR BETI"/>
    <property type="match status" value="1"/>
</dbReference>
<sequence>MSVTPKPAAPAALAREGVWDRRRRLVAAEIEQVALRLFAQQGYDNVTTDDIAQACNISVRTLFRYFAAKRDLLLAVPRRSLALLCDAVERRPADEDLLTSWREAAIALGGGNEVDLALIEQLKTLVRDNPDLVETINGDAELTERFVRTNAERLGVDPATDLRPIIVAGAVRNALIATLDQWSSGRGDDLVRSFGQAFDILARLDTIGGRSKPKPSRSRSLHQ</sequence>
<evidence type="ECO:0000256" key="4">
    <source>
        <dbReference type="PROSITE-ProRule" id="PRU00335"/>
    </source>
</evidence>
<dbReference type="InterPro" id="IPR041347">
    <property type="entry name" value="MftR_C"/>
</dbReference>
<dbReference type="InterPro" id="IPR050109">
    <property type="entry name" value="HTH-type_TetR-like_transc_reg"/>
</dbReference>
<evidence type="ECO:0000313" key="6">
    <source>
        <dbReference type="EMBL" id="GFG84010.1"/>
    </source>
</evidence>
<evidence type="ECO:0000256" key="2">
    <source>
        <dbReference type="ARBA" id="ARBA00023125"/>
    </source>
</evidence>
<comment type="caution">
    <text evidence="6">The sequence shown here is derived from an EMBL/GenBank/DDBJ whole genome shotgun (WGS) entry which is preliminary data.</text>
</comment>
<protein>
    <submittedName>
        <fullName evidence="6">TetR family transcriptional regulator</fullName>
    </submittedName>
</protein>
<evidence type="ECO:0000256" key="1">
    <source>
        <dbReference type="ARBA" id="ARBA00023015"/>
    </source>
</evidence>
<dbReference type="EMBL" id="BLKY01000001">
    <property type="protein sequence ID" value="GFG84010.1"/>
    <property type="molecule type" value="Genomic_DNA"/>
</dbReference>
<keyword evidence="2 4" id="KW-0238">DNA-binding</keyword>
<dbReference type="SUPFAM" id="SSF46689">
    <property type="entry name" value="Homeodomain-like"/>
    <property type="match status" value="1"/>
</dbReference>
<dbReference type="AlphaFoldDB" id="A0A7I9Y5P2"/>
<reference evidence="6 7" key="1">
    <citation type="journal article" date="2019" name="Emerg. Microbes Infect.">
        <title>Comprehensive subspecies identification of 175 nontuberculous mycobacteria species based on 7547 genomic profiles.</title>
        <authorList>
            <person name="Matsumoto Y."/>
            <person name="Kinjo T."/>
            <person name="Motooka D."/>
            <person name="Nabeya D."/>
            <person name="Jung N."/>
            <person name="Uechi K."/>
            <person name="Horii T."/>
            <person name="Iida T."/>
            <person name="Fujita J."/>
            <person name="Nakamura S."/>
        </authorList>
    </citation>
    <scope>NUCLEOTIDE SEQUENCE [LARGE SCALE GENOMIC DNA]</scope>
    <source>
        <strain evidence="6 7">JCM 30723</strain>
    </source>
</reference>
<keyword evidence="1" id="KW-0805">Transcription regulation</keyword>
<dbReference type="Pfam" id="PF00440">
    <property type="entry name" value="TetR_N"/>
    <property type="match status" value="1"/>
</dbReference>